<dbReference type="Proteomes" id="UP000230069">
    <property type="component" value="Unassembled WGS sequence"/>
</dbReference>
<dbReference type="OrthoDB" id="2017304at2759"/>
<dbReference type="PANTHER" id="PTHR39113">
    <property type="entry name" value="MEMBRANE LIPOPROTEIN-RELATED"/>
    <property type="match status" value="1"/>
</dbReference>
<feature type="transmembrane region" description="Helical" evidence="1">
    <location>
        <begin position="115"/>
        <end position="141"/>
    </location>
</feature>
<keyword evidence="3" id="KW-1185">Reference proteome</keyword>
<keyword evidence="1" id="KW-0812">Transmembrane</keyword>
<protein>
    <recommendedName>
        <fullName evidence="4">Membrane lipoprotein</fullName>
    </recommendedName>
</protein>
<keyword evidence="1" id="KW-0472">Membrane</keyword>
<gene>
    <name evidence="2" type="ORF">AQUCO_03000242v1</name>
</gene>
<evidence type="ECO:0008006" key="4">
    <source>
        <dbReference type="Google" id="ProtNLM"/>
    </source>
</evidence>
<evidence type="ECO:0000313" key="2">
    <source>
        <dbReference type="EMBL" id="PIA37531.1"/>
    </source>
</evidence>
<evidence type="ECO:0000256" key="1">
    <source>
        <dbReference type="SAM" id="Phobius"/>
    </source>
</evidence>
<feature type="transmembrane region" description="Helical" evidence="1">
    <location>
        <begin position="70"/>
        <end position="95"/>
    </location>
</feature>
<keyword evidence="1" id="KW-1133">Transmembrane helix</keyword>
<dbReference type="STRING" id="218851.A0A2G5D1Y8"/>
<organism evidence="2 3">
    <name type="scientific">Aquilegia coerulea</name>
    <name type="common">Rocky mountain columbine</name>
    <dbReference type="NCBI Taxonomy" id="218851"/>
    <lineage>
        <taxon>Eukaryota</taxon>
        <taxon>Viridiplantae</taxon>
        <taxon>Streptophyta</taxon>
        <taxon>Embryophyta</taxon>
        <taxon>Tracheophyta</taxon>
        <taxon>Spermatophyta</taxon>
        <taxon>Magnoliopsida</taxon>
        <taxon>Ranunculales</taxon>
        <taxon>Ranunculaceae</taxon>
        <taxon>Thalictroideae</taxon>
        <taxon>Aquilegia</taxon>
    </lineage>
</organism>
<dbReference type="EMBL" id="KZ305047">
    <property type="protein sequence ID" value="PIA37531.1"/>
    <property type="molecule type" value="Genomic_DNA"/>
</dbReference>
<reference evidence="2 3" key="1">
    <citation type="submission" date="2017-09" db="EMBL/GenBank/DDBJ databases">
        <title>WGS assembly of Aquilegia coerulea Goldsmith.</title>
        <authorList>
            <person name="Hodges S."/>
            <person name="Kramer E."/>
            <person name="Nordborg M."/>
            <person name="Tomkins J."/>
            <person name="Borevitz J."/>
            <person name="Derieg N."/>
            <person name="Yan J."/>
            <person name="Mihaltcheva S."/>
            <person name="Hayes R.D."/>
            <person name="Rokhsar D."/>
        </authorList>
    </citation>
    <scope>NUCLEOTIDE SEQUENCE [LARGE SCALE GENOMIC DNA]</scope>
    <source>
        <strain evidence="3">cv. Goldsmith</strain>
    </source>
</reference>
<feature type="transmembrane region" description="Helical" evidence="1">
    <location>
        <begin position="12"/>
        <end position="37"/>
    </location>
</feature>
<sequence length="207" mass="22990">MASKRRSSSSFSILLLMLLNFILFILSSASVAPIFLLKTPPSSFGWALFMVSCISLLASLVGFCSQITHLCFITHASLALASATGQVLGFLALFTRENSSLRSLNSPRDPKEARLLVRVECGALMGMLMIQVVVIVLTCAVHSCWVKEFEVLEVEKEETAKKRSRNMARVQEESMANAAKIAEARAKELDEKMKYKYGQWIKTDFQG</sequence>
<evidence type="ECO:0000313" key="3">
    <source>
        <dbReference type="Proteomes" id="UP000230069"/>
    </source>
</evidence>
<proteinExistence type="predicted"/>
<accession>A0A2G5D1Y8</accession>
<dbReference type="InParanoid" id="A0A2G5D1Y8"/>
<feature type="transmembrane region" description="Helical" evidence="1">
    <location>
        <begin position="43"/>
        <end position="63"/>
    </location>
</feature>
<dbReference type="FunCoup" id="A0A2G5D1Y8">
    <property type="interactions" value="5"/>
</dbReference>
<name>A0A2G5D1Y8_AQUCA</name>
<dbReference type="PANTHER" id="PTHR39113:SF1">
    <property type="entry name" value="MEMBRANE LIPOPROTEIN"/>
    <property type="match status" value="1"/>
</dbReference>
<dbReference type="AlphaFoldDB" id="A0A2G5D1Y8"/>